<gene>
    <name evidence="2" type="ORF">NHX12_005759</name>
</gene>
<comment type="caution">
    <text evidence="2">The sequence shown here is derived from an EMBL/GenBank/DDBJ whole genome shotgun (WGS) entry which is preliminary data.</text>
</comment>
<dbReference type="Proteomes" id="UP001148018">
    <property type="component" value="Unassembled WGS sequence"/>
</dbReference>
<dbReference type="AlphaFoldDB" id="A0A9Q0ICA0"/>
<keyword evidence="3" id="KW-1185">Reference proteome</keyword>
<reference evidence="2" key="1">
    <citation type="submission" date="2022-07" db="EMBL/GenBank/DDBJ databases">
        <title>Chromosome-level genome of Muraenolepis orangiensis.</title>
        <authorList>
            <person name="Kim J."/>
        </authorList>
    </citation>
    <scope>NUCLEOTIDE SEQUENCE</scope>
    <source>
        <strain evidence="2">KU_S4_2022</strain>
        <tissue evidence="2">Muscle</tissue>
    </source>
</reference>
<protein>
    <submittedName>
        <fullName evidence="2">Uncharacterized protein</fullName>
    </submittedName>
</protein>
<proteinExistence type="predicted"/>
<evidence type="ECO:0000313" key="3">
    <source>
        <dbReference type="Proteomes" id="UP001148018"/>
    </source>
</evidence>
<organism evidence="2 3">
    <name type="scientific">Muraenolepis orangiensis</name>
    <name type="common">Patagonian moray cod</name>
    <dbReference type="NCBI Taxonomy" id="630683"/>
    <lineage>
        <taxon>Eukaryota</taxon>
        <taxon>Metazoa</taxon>
        <taxon>Chordata</taxon>
        <taxon>Craniata</taxon>
        <taxon>Vertebrata</taxon>
        <taxon>Euteleostomi</taxon>
        <taxon>Actinopterygii</taxon>
        <taxon>Neopterygii</taxon>
        <taxon>Teleostei</taxon>
        <taxon>Neoteleostei</taxon>
        <taxon>Acanthomorphata</taxon>
        <taxon>Zeiogadaria</taxon>
        <taxon>Gadariae</taxon>
        <taxon>Gadiformes</taxon>
        <taxon>Muraenolepidoidei</taxon>
        <taxon>Muraenolepididae</taxon>
        <taxon>Muraenolepis</taxon>
    </lineage>
</organism>
<name>A0A9Q0ICA0_9TELE</name>
<feature type="region of interest" description="Disordered" evidence="1">
    <location>
        <begin position="1"/>
        <end position="92"/>
    </location>
</feature>
<evidence type="ECO:0000313" key="2">
    <source>
        <dbReference type="EMBL" id="KAJ3593424.1"/>
    </source>
</evidence>
<evidence type="ECO:0000256" key="1">
    <source>
        <dbReference type="SAM" id="MobiDB-lite"/>
    </source>
</evidence>
<accession>A0A9Q0ICA0</accession>
<dbReference type="EMBL" id="JANIIK010000112">
    <property type="protein sequence ID" value="KAJ3593424.1"/>
    <property type="molecule type" value="Genomic_DNA"/>
</dbReference>
<sequence>MDRERSCPQTGGHGSRHVFGREDLSVRRRRSAPSTRRPEEQEEALGSLHQATRGAGGGARLPPPGDPRSRRRRSAPSTRRPEEQVEGATTPG</sequence>